<keyword evidence="1" id="KW-0812">Transmembrane</keyword>
<dbReference type="Proteomes" id="UP000029050">
    <property type="component" value="Unassembled WGS sequence"/>
</dbReference>
<dbReference type="Gene3D" id="3.30.565.10">
    <property type="entry name" value="Histidine kinase-like ATPase, C-terminal domain"/>
    <property type="match status" value="1"/>
</dbReference>
<comment type="caution">
    <text evidence="2">The sequence shown here is derived from an EMBL/GenBank/DDBJ whole genome shotgun (WGS) entry which is preliminary data.</text>
</comment>
<sequence>MAFGATVQKTMQQLLRNYRSHIRYAAGSGICLTFMTMEILAWKSFTAIGVAFTVIYALLLAVLPLLPETASVGLSVLSVVKSLLPVLVVGPSDFWGTWYALGVLGLRRKPLIPVICVAANVMASFSGVVFGGEAPTVGDVGLACSYVLSGLAGFAIQKQTSAMRAQKERELSEQRLRFQTERLENLHVLHDRIAGELTHVIQRSRLWRSDPDVDPAAKQEIQDLEGMVSEVLHQLREQVIEPARRTLESIPVPEIQGSDGERILHQRTCAAERKLAALGFTGRIEIIGIDEFADTGQCLEVARMIDELSNNIAKYGRPGEYLFRITFDTDAVSVLSSNLTLQDKPSDLGTSGPGLHLIESAVKERGGSMDCNADEHEWTMAIRLPRDARPQ</sequence>
<feature type="transmembrane region" description="Helical" evidence="1">
    <location>
        <begin position="111"/>
        <end position="130"/>
    </location>
</feature>
<reference evidence="2 3" key="1">
    <citation type="submission" date="2014-03" db="EMBL/GenBank/DDBJ databases">
        <title>Genomics of Bifidobacteria.</title>
        <authorList>
            <person name="Ventura M."/>
            <person name="Milani C."/>
            <person name="Lugli G.A."/>
        </authorList>
    </citation>
    <scope>NUCLEOTIDE SEQUENCE [LARGE SCALE GENOMIC DNA]</scope>
    <source>
        <strain evidence="2 3">LMG 21775</strain>
    </source>
</reference>
<gene>
    <name evidence="2" type="ORF">BPSY_1693</name>
</gene>
<dbReference type="GO" id="GO:0016301">
    <property type="term" value="F:kinase activity"/>
    <property type="evidence" value="ECO:0007669"/>
    <property type="project" value="UniProtKB-KW"/>
</dbReference>
<dbReference type="InterPro" id="IPR036890">
    <property type="entry name" value="HATPase_C_sf"/>
</dbReference>
<keyword evidence="2" id="KW-0418">Kinase</keyword>
<name>A0A087CDD5_9BIFI</name>
<feature type="transmembrane region" description="Helical" evidence="1">
    <location>
        <begin position="21"/>
        <end position="40"/>
    </location>
</feature>
<feature type="transmembrane region" description="Helical" evidence="1">
    <location>
        <begin position="72"/>
        <end position="90"/>
    </location>
</feature>
<protein>
    <submittedName>
        <fullName evidence="2">Signal transduction histidine kinase</fullName>
    </submittedName>
</protein>
<keyword evidence="2" id="KW-0808">Transferase</keyword>
<keyword evidence="1" id="KW-0472">Membrane</keyword>
<evidence type="ECO:0000256" key="1">
    <source>
        <dbReference type="SAM" id="Phobius"/>
    </source>
</evidence>
<evidence type="ECO:0000313" key="3">
    <source>
        <dbReference type="Proteomes" id="UP000029050"/>
    </source>
</evidence>
<dbReference type="EMBL" id="JGZI01000010">
    <property type="protein sequence ID" value="KFI81285.1"/>
    <property type="molecule type" value="Genomic_DNA"/>
</dbReference>
<organism evidence="2 3">
    <name type="scientific">Bifidobacterium psychraerophilum</name>
    <dbReference type="NCBI Taxonomy" id="218140"/>
    <lineage>
        <taxon>Bacteria</taxon>
        <taxon>Bacillati</taxon>
        <taxon>Actinomycetota</taxon>
        <taxon>Actinomycetes</taxon>
        <taxon>Bifidobacteriales</taxon>
        <taxon>Bifidobacteriaceae</taxon>
        <taxon>Bifidobacterium</taxon>
    </lineage>
</organism>
<accession>A0A087CDD5</accession>
<dbReference type="RefSeq" id="WP_033495415.1">
    <property type="nucleotide sequence ID" value="NZ_JGZI01000010.1"/>
</dbReference>
<dbReference type="GeneID" id="98300885"/>
<dbReference type="OrthoDB" id="3240582at2"/>
<dbReference type="STRING" id="218140.BPSY_1693"/>
<proteinExistence type="predicted"/>
<evidence type="ECO:0000313" key="2">
    <source>
        <dbReference type="EMBL" id="KFI81285.1"/>
    </source>
</evidence>
<dbReference type="AlphaFoldDB" id="A0A087CDD5"/>
<feature type="transmembrane region" description="Helical" evidence="1">
    <location>
        <begin position="47"/>
        <end position="66"/>
    </location>
</feature>
<keyword evidence="3" id="KW-1185">Reference proteome</keyword>
<feature type="transmembrane region" description="Helical" evidence="1">
    <location>
        <begin position="136"/>
        <end position="156"/>
    </location>
</feature>
<dbReference type="eggNOG" id="COG4585">
    <property type="taxonomic scope" value="Bacteria"/>
</dbReference>
<keyword evidence="1" id="KW-1133">Transmembrane helix</keyword>